<evidence type="ECO:0000313" key="2">
    <source>
        <dbReference type="Proteomes" id="UP000542674"/>
    </source>
</evidence>
<protein>
    <submittedName>
        <fullName evidence="1">Uncharacterized protein</fullName>
    </submittedName>
</protein>
<gene>
    <name evidence="1" type="ORF">F4559_003229</name>
</gene>
<comment type="caution">
    <text evidence="1">The sequence shown here is derived from an EMBL/GenBank/DDBJ whole genome shotgun (WGS) entry which is preliminary data.</text>
</comment>
<keyword evidence="2" id="KW-1185">Reference proteome</keyword>
<dbReference type="Proteomes" id="UP000542674">
    <property type="component" value="Unassembled WGS sequence"/>
</dbReference>
<evidence type="ECO:0000313" key="1">
    <source>
        <dbReference type="EMBL" id="MBB4965870.1"/>
    </source>
</evidence>
<name>A0A7W7WW02_9PSEU</name>
<sequence length="42" mass="4823">MPRRETVVPEDMKDVHERFRYSPGVKSGPFCSWPANWGGTNT</sequence>
<dbReference type="AlphaFoldDB" id="A0A7W7WW02"/>
<accession>A0A7W7WW02</accession>
<reference evidence="1 2" key="1">
    <citation type="submission" date="2020-08" db="EMBL/GenBank/DDBJ databases">
        <title>Sequencing the genomes of 1000 actinobacteria strains.</title>
        <authorList>
            <person name="Klenk H.-P."/>
        </authorList>
    </citation>
    <scope>NUCLEOTIDE SEQUENCE [LARGE SCALE GENOMIC DNA]</scope>
    <source>
        <strain evidence="1 2">DSM 45084</strain>
    </source>
</reference>
<proteinExistence type="predicted"/>
<dbReference type="EMBL" id="JACHJS010000001">
    <property type="protein sequence ID" value="MBB4965870.1"/>
    <property type="molecule type" value="Genomic_DNA"/>
</dbReference>
<organism evidence="1 2">
    <name type="scientific">Saccharothrix violaceirubra</name>
    <dbReference type="NCBI Taxonomy" id="413306"/>
    <lineage>
        <taxon>Bacteria</taxon>
        <taxon>Bacillati</taxon>
        <taxon>Actinomycetota</taxon>
        <taxon>Actinomycetes</taxon>
        <taxon>Pseudonocardiales</taxon>
        <taxon>Pseudonocardiaceae</taxon>
        <taxon>Saccharothrix</taxon>
    </lineage>
</organism>